<dbReference type="Proteomes" id="UP000736335">
    <property type="component" value="Unassembled WGS sequence"/>
</dbReference>
<name>A0A9P6HKS4_9AGAM</name>
<comment type="caution">
    <text evidence="1">The sequence shown here is derived from an EMBL/GenBank/DDBJ whole genome shotgun (WGS) entry which is preliminary data.</text>
</comment>
<sequence>LLPSQVSKLICSLPFLEDLDITCYKVGSYDCDNDTPLRYPASPPLTGTLELCWARGIESTARQLLDLPNGIHFRLLDCMWYREDDLQWINTLVDGCADTLHYCCIRVERSSLVTSQVACVDFSRATKLKGVEFQLEDLSDVSAVMALKTLIADYRDFQEITICLPDDDSVDGRRQTEEVHGQWMDLDRFLAHLWKPDAFRVWLIYRTRGEGEACELAEWLLPEMTKKGIVELVDYDAL</sequence>
<protein>
    <submittedName>
        <fullName evidence="1">Uncharacterized protein</fullName>
    </submittedName>
</protein>
<evidence type="ECO:0000313" key="2">
    <source>
        <dbReference type="Proteomes" id="UP000736335"/>
    </source>
</evidence>
<gene>
    <name evidence="1" type="ORF">BJ322DRAFT_1177224</name>
</gene>
<reference evidence="1" key="1">
    <citation type="journal article" date="2020" name="Nat. Commun.">
        <title>Large-scale genome sequencing of mycorrhizal fungi provides insights into the early evolution of symbiotic traits.</title>
        <authorList>
            <person name="Miyauchi S."/>
            <person name="Kiss E."/>
            <person name="Kuo A."/>
            <person name="Drula E."/>
            <person name="Kohler A."/>
            <person name="Sanchez-Garcia M."/>
            <person name="Morin E."/>
            <person name="Andreopoulos B."/>
            <person name="Barry K.W."/>
            <person name="Bonito G."/>
            <person name="Buee M."/>
            <person name="Carver A."/>
            <person name="Chen C."/>
            <person name="Cichocki N."/>
            <person name="Clum A."/>
            <person name="Culley D."/>
            <person name="Crous P.W."/>
            <person name="Fauchery L."/>
            <person name="Girlanda M."/>
            <person name="Hayes R.D."/>
            <person name="Keri Z."/>
            <person name="LaButti K."/>
            <person name="Lipzen A."/>
            <person name="Lombard V."/>
            <person name="Magnuson J."/>
            <person name="Maillard F."/>
            <person name="Murat C."/>
            <person name="Nolan M."/>
            <person name="Ohm R.A."/>
            <person name="Pangilinan J."/>
            <person name="Pereira M.F."/>
            <person name="Perotto S."/>
            <person name="Peter M."/>
            <person name="Pfister S."/>
            <person name="Riley R."/>
            <person name="Sitrit Y."/>
            <person name="Stielow J.B."/>
            <person name="Szollosi G."/>
            <person name="Zifcakova L."/>
            <person name="Stursova M."/>
            <person name="Spatafora J.W."/>
            <person name="Tedersoo L."/>
            <person name="Vaario L.M."/>
            <person name="Yamada A."/>
            <person name="Yan M."/>
            <person name="Wang P."/>
            <person name="Xu J."/>
            <person name="Bruns T."/>
            <person name="Baldrian P."/>
            <person name="Vilgalys R."/>
            <person name="Dunand C."/>
            <person name="Henrissat B."/>
            <person name="Grigoriev I.V."/>
            <person name="Hibbett D."/>
            <person name="Nagy L.G."/>
            <person name="Martin F.M."/>
        </authorList>
    </citation>
    <scope>NUCLEOTIDE SEQUENCE</scope>
    <source>
        <strain evidence="1">UH-Tt-Lm1</strain>
    </source>
</reference>
<feature type="non-terminal residue" evidence="1">
    <location>
        <position position="238"/>
    </location>
</feature>
<accession>A0A9P6HKS4</accession>
<keyword evidence="2" id="KW-1185">Reference proteome</keyword>
<dbReference type="AlphaFoldDB" id="A0A9P6HKS4"/>
<dbReference type="EMBL" id="WIUZ02000003">
    <property type="protein sequence ID" value="KAF9789289.1"/>
    <property type="molecule type" value="Genomic_DNA"/>
</dbReference>
<reference evidence="1" key="2">
    <citation type="submission" date="2020-11" db="EMBL/GenBank/DDBJ databases">
        <authorList>
            <consortium name="DOE Joint Genome Institute"/>
            <person name="Kuo A."/>
            <person name="Miyauchi S."/>
            <person name="Kiss E."/>
            <person name="Drula E."/>
            <person name="Kohler A."/>
            <person name="Sanchez-Garcia M."/>
            <person name="Andreopoulos B."/>
            <person name="Barry K.W."/>
            <person name="Bonito G."/>
            <person name="Buee M."/>
            <person name="Carver A."/>
            <person name="Chen C."/>
            <person name="Cichocki N."/>
            <person name="Clum A."/>
            <person name="Culley D."/>
            <person name="Crous P.W."/>
            <person name="Fauchery L."/>
            <person name="Girlanda M."/>
            <person name="Hayes R."/>
            <person name="Keri Z."/>
            <person name="Labutti K."/>
            <person name="Lipzen A."/>
            <person name="Lombard V."/>
            <person name="Magnuson J."/>
            <person name="Maillard F."/>
            <person name="Morin E."/>
            <person name="Murat C."/>
            <person name="Nolan M."/>
            <person name="Ohm R."/>
            <person name="Pangilinan J."/>
            <person name="Pereira M."/>
            <person name="Perotto S."/>
            <person name="Peter M."/>
            <person name="Riley R."/>
            <person name="Sitrit Y."/>
            <person name="Stielow B."/>
            <person name="Szollosi G."/>
            <person name="Zifcakova L."/>
            <person name="Stursova M."/>
            <person name="Spatafora J.W."/>
            <person name="Tedersoo L."/>
            <person name="Vaario L.-M."/>
            <person name="Yamada A."/>
            <person name="Yan M."/>
            <person name="Wang P."/>
            <person name="Xu J."/>
            <person name="Bruns T."/>
            <person name="Baldrian P."/>
            <person name="Vilgalys R."/>
            <person name="Henrissat B."/>
            <person name="Grigoriev I.V."/>
            <person name="Hibbett D."/>
            <person name="Nagy L.G."/>
            <person name="Martin F.M."/>
        </authorList>
    </citation>
    <scope>NUCLEOTIDE SEQUENCE</scope>
    <source>
        <strain evidence="1">UH-Tt-Lm1</strain>
    </source>
</reference>
<proteinExistence type="predicted"/>
<organism evidence="1 2">
    <name type="scientific">Thelephora terrestris</name>
    <dbReference type="NCBI Taxonomy" id="56493"/>
    <lineage>
        <taxon>Eukaryota</taxon>
        <taxon>Fungi</taxon>
        <taxon>Dikarya</taxon>
        <taxon>Basidiomycota</taxon>
        <taxon>Agaricomycotina</taxon>
        <taxon>Agaricomycetes</taxon>
        <taxon>Thelephorales</taxon>
        <taxon>Thelephoraceae</taxon>
        <taxon>Thelephora</taxon>
    </lineage>
</organism>
<evidence type="ECO:0000313" key="1">
    <source>
        <dbReference type="EMBL" id="KAF9789289.1"/>
    </source>
</evidence>